<dbReference type="InterPro" id="IPR023057">
    <property type="entry name" value="GlnE"/>
</dbReference>
<reference evidence="3 4" key="2">
    <citation type="submission" date="2015-01" db="EMBL/GenBank/DDBJ databases">
        <authorList>
            <consortium name="NBRP consortium"/>
            <person name="Sawabe T."/>
            <person name="Meirelles P."/>
            <person name="Feng G."/>
            <person name="Sayaka M."/>
            <person name="Hattori M."/>
            <person name="Ohkuma M."/>
        </authorList>
    </citation>
    <scope>NUCLEOTIDE SEQUENCE [LARGE SCALE GENOMIC DNA]</scope>
    <source>
        <strain evidence="3 4">JCM19232</strain>
    </source>
</reference>
<proteinExistence type="predicted"/>
<keyword evidence="3" id="KW-0548">Nucleotidyltransferase</keyword>
<evidence type="ECO:0000313" key="3">
    <source>
        <dbReference type="EMBL" id="GAM62624.1"/>
    </source>
</evidence>
<gene>
    <name evidence="3" type="ORF">JCM19232_1781</name>
</gene>
<protein>
    <submittedName>
        <fullName evidence="3">Glutamate-ammonia-ligase adenylyltransferase</fullName>
    </submittedName>
</protein>
<feature type="domain" description="PII-uridylyltransferase/Glutamine-synthetase adenylyltransferase" evidence="2">
    <location>
        <begin position="18"/>
        <end position="89"/>
    </location>
</feature>
<reference evidence="3 4" key="1">
    <citation type="submission" date="2015-01" db="EMBL/GenBank/DDBJ databases">
        <title>Vibrio sp. C5 JCM 19232 whole genome shotgun sequence.</title>
        <authorList>
            <person name="Sawabe T."/>
            <person name="Meirelles P."/>
            <person name="Feng G."/>
            <person name="Sayaka M."/>
            <person name="Hattori M."/>
            <person name="Ohkuma M."/>
        </authorList>
    </citation>
    <scope>NUCLEOTIDE SEQUENCE [LARGE SCALE GENOMIC DNA]</scope>
    <source>
        <strain evidence="3 4">JCM19232</strain>
    </source>
</reference>
<dbReference type="SUPFAM" id="SSF81593">
    <property type="entry name" value="Nucleotidyltransferase substrate binding subunit/domain"/>
    <property type="match status" value="1"/>
</dbReference>
<dbReference type="PANTHER" id="PTHR30621:SF0">
    <property type="entry name" value="BIFUNCTIONAL GLUTAMINE SYNTHETASE ADENYLYLTRANSFERASE_ADENYLYL-REMOVING ENZYME"/>
    <property type="match status" value="1"/>
</dbReference>
<dbReference type="EMBL" id="BBSA01000006">
    <property type="protein sequence ID" value="GAM62624.1"/>
    <property type="molecule type" value="Genomic_DNA"/>
</dbReference>
<accession>A0A0B8PIN3</accession>
<evidence type="ECO:0000313" key="4">
    <source>
        <dbReference type="Proteomes" id="UP000031670"/>
    </source>
</evidence>
<dbReference type="Proteomes" id="UP000031670">
    <property type="component" value="Unassembled WGS sequence"/>
</dbReference>
<dbReference type="GO" id="GO:0000820">
    <property type="term" value="P:regulation of glutamine family amino acid metabolic process"/>
    <property type="evidence" value="ECO:0007669"/>
    <property type="project" value="TreeGrafter"/>
</dbReference>
<name>A0A0B8PIN3_9VIBR</name>
<keyword evidence="1 3" id="KW-0808">Transferase</keyword>
<keyword evidence="3" id="KW-0436">Ligase</keyword>
<comment type="caution">
    <text evidence="3">The sequence shown here is derived from an EMBL/GenBank/DDBJ whole genome shotgun (WGS) entry which is preliminary data.</text>
</comment>
<dbReference type="GO" id="GO:0005829">
    <property type="term" value="C:cytosol"/>
    <property type="evidence" value="ECO:0007669"/>
    <property type="project" value="TreeGrafter"/>
</dbReference>
<dbReference type="GO" id="GO:0016874">
    <property type="term" value="F:ligase activity"/>
    <property type="evidence" value="ECO:0007669"/>
    <property type="project" value="UniProtKB-KW"/>
</dbReference>
<dbReference type="InterPro" id="IPR013546">
    <property type="entry name" value="PII_UdlTrfase/GS_AdlTrfase"/>
</dbReference>
<dbReference type="PANTHER" id="PTHR30621">
    <property type="entry name" value="GLUTAMINE SYNTHETASE ADENYLYLTRANSFERASE"/>
    <property type="match status" value="1"/>
</dbReference>
<evidence type="ECO:0000256" key="1">
    <source>
        <dbReference type="ARBA" id="ARBA00022679"/>
    </source>
</evidence>
<dbReference type="Pfam" id="PF08335">
    <property type="entry name" value="GlnD_UR_UTase"/>
    <property type="match status" value="1"/>
</dbReference>
<evidence type="ECO:0000259" key="2">
    <source>
        <dbReference type="Pfam" id="PF08335"/>
    </source>
</evidence>
<dbReference type="Gene3D" id="1.20.120.330">
    <property type="entry name" value="Nucleotidyltransferases domain 2"/>
    <property type="match status" value="1"/>
</dbReference>
<dbReference type="AlphaFoldDB" id="A0A0B8PIN3"/>
<dbReference type="GO" id="GO:0008882">
    <property type="term" value="F:[glutamate-ammonia-ligase] adenylyltransferase activity"/>
    <property type="evidence" value="ECO:0007669"/>
    <property type="project" value="InterPro"/>
</dbReference>
<organism evidence="3 4">
    <name type="scientific">Vibrio ishigakensis</name>
    <dbReference type="NCBI Taxonomy" id="1481914"/>
    <lineage>
        <taxon>Bacteria</taxon>
        <taxon>Pseudomonadati</taxon>
        <taxon>Pseudomonadota</taxon>
        <taxon>Gammaproteobacteria</taxon>
        <taxon>Vibrionales</taxon>
        <taxon>Vibrionaceae</taxon>
        <taxon>Vibrio</taxon>
    </lineage>
</organism>
<sequence>MLQQSRDSEALKKDVLEMREKMRDHLGGKKFERFMLKQDPGGITDVEFLTQYWVLNYSHTNPALTVWSDNVRILESLVEEGLLEKEQARI</sequence>